<dbReference type="GO" id="GO:0005524">
    <property type="term" value="F:ATP binding"/>
    <property type="evidence" value="ECO:0007669"/>
    <property type="project" value="InterPro"/>
</dbReference>
<keyword evidence="3" id="KW-1185">Reference proteome</keyword>
<dbReference type="RefSeq" id="WP_073120021.1">
    <property type="nucleotide sequence ID" value="NZ_BMEN01000003.1"/>
</dbReference>
<dbReference type="Proteomes" id="UP000184109">
    <property type="component" value="Unassembled WGS sequence"/>
</dbReference>
<dbReference type="InterPro" id="IPR003593">
    <property type="entry name" value="AAA+_ATPase"/>
</dbReference>
<dbReference type="EMBL" id="FQXQ01000003">
    <property type="protein sequence ID" value="SHH69813.1"/>
    <property type="molecule type" value="Genomic_DNA"/>
</dbReference>
<dbReference type="GO" id="GO:0043138">
    <property type="term" value="F:3'-5' DNA helicase activity"/>
    <property type="evidence" value="ECO:0007669"/>
    <property type="project" value="TreeGrafter"/>
</dbReference>
<dbReference type="InterPro" id="IPR000212">
    <property type="entry name" value="DNA_helicase_UvrD/REP"/>
</dbReference>
<proteinExistence type="predicted"/>
<dbReference type="GO" id="GO:0003677">
    <property type="term" value="F:DNA binding"/>
    <property type="evidence" value="ECO:0007669"/>
    <property type="project" value="InterPro"/>
</dbReference>
<keyword evidence="2" id="KW-0347">Helicase</keyword>
<dbReference type="Pfam" id="PF13245">
    <property type="entry name" value="AAA_19"/>
    <property type="match status" value="1"/>
</dbReference>
<evidence type="ECO:0000259" key="1">
    <source>
        <dbReference type="SMART" id="SM00382"/>
    </source>
</evidence>
<sequence>MASEVDKIIETMEEGNHFLLCGGAGSGKTHTLIELIQRINEENPKAKIACITYTNVAADEISERANSFSLKASTIHDFLWDNIKAFQANLRKGIIELNTNIAEEDLLDDVEIQYREYVSLKKGVISHSDVIKLTKYIFEKHPLLSKIISDKFDYIFVDEYQDTSQEVIDILFKHLNSKFFDLRIGLFGDSMQSIYDGVGEIETDTITNEDSKRNLIEITKVLNRRNPQSIIDLANKLRNDELKQKPSIYKRAPNVNEDGTIKKGELTFLYSSSTLKNIDDVKKSKYCSNWDYKNYDDKGKPFSKILLIKNGLIAEKAGFNSLFEVYTKDKIVGAGYIKRIKDFLKESKKDYDIESITFLKLLDKLTKEFNKELNFNKAIDLIKDEELNYCTIQKAINSVKKLYPGIEKILPTGSMYTYIIANKDLFNIALSMQFSDLLNIHLNKDKLVGKKKSKNSDSNIRNDEKDILIKYLFKIQEIITFYENRNINELLKKVDYKIELGKHKSTLKDKMEMLCSMTNLKIKDVINFADSSGLLKIDSKVSEFMSSKAYLIERINNVNFSEITNLYNYIEGLTPYSTQHGVKGDEFDNVLVVVNKDKTPQISVCYESLFENKIVEDKYFNRTLNLFYVACTRAKESLVVFYEGECSTKVLSKAKEWFGDENVIDLDNGLI</sequence>
<organism evidence="2 3">
    <name type="scientific">Wenyingzhuangia marina</name>
    <dbReference type="NCBI Taxonomy" id="1195760"/>
    <lineage>
        <taxon>Bacteria</taxon>
        <taxon>Pseudomonadati</taxon>
        <taxon>Bacteroidota</taxon>
        <taxon>Flavobacteriia</taxon>
        <taxon>Flavobacteriales</taxon>
        <taxon>Flavobacteriaceae</taxon>
        <taxon>Wenyingzhuangia</taxon>
    </lineage>
</organism>
<dbReference type="InterPro" id="IPR027417">
    <property type="entry name" value="P-loop_NTPase"/>
</dbReference>
<dbReference type="PANTHER" id="PTHR11070:SF3">
    <property type="entry name" value="DNA 3'-5' HELICASE"/>
    <property type="match status" value="1"/>
</dbReference>
<dbReference type="OrthoDB" id="9765670at2"/>
<dbReference type="AlphaFoldDB" id="A0A1M5V4C5"/>
<reference evidence="3" key="1">
    <citation type="submission" date="2016-11" db="EMBL/GenBank/DDBJ databases">
        <authorList>
            <person name="Varghese N."/>
            <person name="Submissions S."/>
        </authorList>
    </citation>
    <scope>NUCLEOTIDE SEQUENCE [LARGE SCALE GENOMIC DNA]</scope>
    <source>
        <strain evidence="3">DSM 100572</strain>
    </source>
</reference>
<name>A0A1M5V4C5_9FLAO</name>
<keyword evidence="2" id="KW-0378">Hydrolase</keyword>
<gene>
    <name evidence="2" type="ORF">SAMN05444281_1478</name>
</gene>
<accession>A0A1M5V4C5</accession>
<dbReference type="STRING" id="1195760.SAMN05444281_1478"/>
<keyword evidence="2" id="KW-0547">Nucleotide-binding</keyword>
<dbReference type="SUPFAM" id="SSF52540">
    <property type="entry name" value="P-loop containing nucleoside triphosphate hydrolases"/>
    <property type="match status" value="1"/>
</dbReference>
<evidence type="ECO:0000313" key="2">
    <source>
        <dbReference type="EMBL" id="SHH69813.1"/>
    </source>
</evidence>
<evidence type="ECO:0000313" key="3">
    <source>
        <dbReference type="Proteomes" id="UP000184109"/>
    </source>
</evidence>
<dbReference type="GO" id="GO:0005829">
    <property type="term" value="C:cytosol"/>
    <property type="evidence" value="ECO:0007669"/>
    <property type="project" value="TreeGrafter"/>
</dbReference>
<protein>
    <submittedName>
        <fullName evidence="2">DNA helicase-2 / ATP-dependent DNA helicase PcrA</fullName>
    </submittedName>
</protein>
<dbReference type="GO" id="GO:0000725">
    <property type="term" value="P:recombinational repair"/>
    <property type="evidence" value="ECO:0007669"/>
    <property type="project" value="TreeGrafter"/>
</dbReference>
<feature type="domain" description="AAA+ ATPase" evidence="1">
    <location>
        <begin position="14"/>
        <end position="262"/>
    </location>
</feature>
<dbReference type="SMART" id="SM00382">
    <property type="entry name" value="AAA"/>
    <property type="match status" value="1"/>
</dbReference>
<keyword evidence="2" id="KW-0067">ATP-binding</keyword>
<dbReference type="PANTHER" id="PTHR11070">
    <property type="entry name" value="UVRD / RECB / PCRA DNA HELICASE FAMILY MEMBER"/>
    <property type="match status" value="1"/>
</dbReference>
<dbReference type="Gene3D" id="3.40.50.300">
    <property type="entry name" value="P-loop containing nucleotide triphosphate hydrolases"/>
    <property type="match status" value="2"/>
</dbReference>